<dbReference type="EMBL" id="BMAU01021394">
    <property type="protein sequence ID" value="GFY30614.1"/>
    <property type="molecule type" value="Genomic_DNA"/>
</dbReference>
<proteinExistence type="predicted"/>
<name>A0A8X6WA04_TRICX</name>
<dbReference type="AlphaFoldDB" id="A0A8X6WA04"/>
<protein>
    <submittedName>
        <fullName evidence="1">Uncharacterized protein</fullName>
    </submittedName>
</protein>
<sequence>MYPDENNSLIIGPHNPQSCRLQLTTSRDVGRKRDDWGPSRAIVYLRPKNGPLRYLIRSLPLPICLLQVGQGERSILLVVSLKRDPQCLSPQASLVLLYQPTAVRMKGFDLSQPKNRTRKCDVEAQYATTRPLGLRLTPWEQ</sequence>
<gene>
    <name evidence="1" type="ORF">TNCV_3117761</name>
</gene>
<keyword evidence="2" id="KW-1185">Reference proteome</keyword>
<evidence type="ECO:0000313" key="1">
    <source>
        <dbReference type="EMBL" id="GFY30614.1"/>
    </source>
</evidence>
<reference evidence="1" key="1">
    <citation type="submission" date="2020-08" db="EMBL/GenBank/DDBJ databases">
        <title>Multicomponent nature underlies the extraordinary mechanical properties of spider dragline silk.</title>
        <authorList>
            <person name="Kono N."/>
            <person name="Nakamura H."/>
            <person name="Mori M."/>
            <person name="Yoshida Y."/>
            <person name="Ohtoshi R."/>
            <person name="Malay A.D."/>
            <person name="Moran D.A.P."/>
            <person name="Tomita M."/>
            <person name="Numata K."/>
            <person name="Arakawa K."/>
        </authorList>
    </citation>
    <scope>NUCLEOTIDE SEQUENCE</scope>
</reference>
<accession>A0A8X6WA04</accession>
<dbReference type="Proteomes" id="UP000887159">
    <property type="component" value="Unassembled WGS sequence"/>
</dbReference>
<comment type="caution">
    <text evidence="1">The sequence shown here is derived from an EMBL/GenBank/DDBJ whole genome shotgun (WGS) entry which is preliminary data.</text>
</comment>
<evidence type="ECO:0000313" key="2">
    <source>
        <dbReference type="Proteomes" id="UP000887159"/>
    </source>
</evidence>
<organism evidence="1 2">
    <name type="scientific">Trichonephila clavipes</name>
    <name type="common">Golden silk orbweaver</name>
    <name type="synonym">Nephila clavipes</name>
    <dbReference type="NCBI Taxonomy" id="2585209"/>
    <lineage>
        <taxon>Eukaryota</taxon>
        <taxon>Metazoa</taxon>
        <taxon>Ecdysozoa</taxon>
        <taxon>Arthropoda</taxon>
        <taxon>Chelicerata</taxon>
        <taxon>Arachnida</taxon>
        <taxon>Araneae</taxon>
        <taxon>Araneomorphae</taxon>
        <taxon>Entelegynae</taxon>
        <taxon>Araneoidea</taxon>
        <taxon>Nephilidae</taxon>
        <taxon>Trichonephila</taxon>
    </lineage>
</organism>